<dbReference type="EMBL" id="BGPR01300672">
    <property type="protein sequence ID" value="GBN65221.1"/>
    <property type="molecule type" value="Genomic_DNA"/>
</dbReference>
<accession>A0A4Y2QPH7</accession>
<keyword evidence="2" id="KW-1185">Reference proteome</keyword>
<organism evidence="1 2">
    <name type="scientific">Araneus ventricosus</name>
    <name type="common">Orbweaver spider</name>
    <name type="synonym">Epeira ventricosa</name>
    <dbReference type="NCBI Taxonomy" id="182803"/>
    <lineage>
        <taxon>Eukaryota</taxon>
        <taxon>Metazoa</taxon>
        <taxon>Ecdysozoa</taxon>
        <taxon>Arthropoda</taxon>
        <taxon>Chelicerata</taxon>
        <taxon>Arachnida</taxon>
        <taxon>Araneae</taxon>
        <taxon>Araneomorphae</taxon>
        <taxon>Entelegynae</taxon>
        <taxon>Araneoidea</taxon>
        <taxon>Araneidae</taxon>
        <taxon>Araneus</taxon>
    </lineage>
</organism>
<reference evidence="1 2" key="1">
    <citation type="journal article" date="2019" name="Sci. Rep.">
        <title>Orb-weaving spider Araneus ventricosus genome elucidates the spidroin gene catalogue.</title>
        <authorList>
            <person name="Kono N."/>
            <person name="Nakamura H."/>
            <person name="Ohtoshi R."/>
            <person name="Moran D.A.P."/>
            <person name="Shinohara A."/>
            <person name="Yoshida Y."/>
            <person name="Fujiwara M."/>
            <person name="Mori M."/>
            <person name="Tomita M."/>
            <person name="Arakawa K."/>
        </authorList>
    </citation>
    <scope>NUCLEOTIDE SEQUENCE [LARGE SCALE GENOMIC DNA]</scope>
</reference>
<proteinExistence type="predicted"/>
<protein>
    <submittedName>
        <fullName evidence="1">Uncharacterized protein</fullName>
    </submittedName>
</protein>
<evidence type="ECO:0000313" key="2">
    <source>
        <dbReference type="Proteomes" id="UP000499080"/>
    </source>
</evidence>
<evidence type="ECO:0000313" key="1">
    <source>
        <dbReference type="EMBL" id="GBN65221.1"/>
    </source>
</evidence>
<dbReference type="AlphaFoldDB" id="A0A4Y2QPH7"/>
<gene>
    <name evidence="1" type="ORF">AVEN_255460_1</name>
</gene>
<comment type="caution">
    <text evidence="1">The sequence shown here is derived from an EMBL/GenBank/DDBJ whole genome shotgun (WGS) entry which is preliminary data.</text>
</comment>
<name>A0A4Y2QPH7_ARAVE</name>
<dbReference type="Proteomes" id="UP000499080">
    <property type="component" value="Unassembled WGS sequence"/>
</dbReference>
<sequence>MIDNLLRSSLEVVKIACICVGKRCNHKDRTVHRQRGFPPNPASDRRLSPNSISCNNFLSRRSSESEKILIKRSFNVLYISSFGGEVIISLTCERVSVSTEATTV</sequence>